<evidence type="ECO:0000313" key="4">
    <source>
        <dbReference type="Proteomes" id="UP000530928"/>
    </source>
</evidence>
<evidence type="ECO:0000256" key="2">
    <source>
        <dbReference type="SAM" id="Phobius"/>
    </source>
</evidence>
<dbReference type="AlphaFoldDB" id="A0A7W0CP36"/>
<feature type="transmembrane region" description="Helical" evidence="2">
    <location>
        <begin position="51"/>
        <end position="73"/>
    </location>
</feature>
<dbReference type="Proteomes" id="UP000530928">
    <property type="component" value="Unassembled WGS sequence"/>
</dbReference>
<organism evidence="3 4">
    <name type="scientific">Nonomuraea soli</name>
    <dbReference type="NCBI Taxonomy" id="1032476"/>
    <lineage>
        <taxon>Bacteria</taxon>
        <taxon>Bacillati</taxon>
        <taxon>Actinomycetota</taxon>
        <taxon>Actinomycetes</taxon>
        <taxon>Streptosporangiales</taxon>
        <taxon>Streptosporangiaceae</taxon>
        <taxon>Nonomuraea</taxon>
    </lineage>
</organism>
<keyword evidence="2" id="KW-1133">Transmembrane helix</keyword>
<feature type="compositionally biased region" description="Basic and acidic residues" evidence="1">
    <location>
        <begin position="121"/>
        <end position="133"/>
    </location>
</feature>
<evidence type="ECO:0000256" key="1">
    <source>
        <dbReference type="SAM" id="MobiDB-lite"/>
    </source>
</evidence>
<dbReference type="EMBL" id="JACDUR010000006">
    <property type="protein sequence ID" value="MBA2894632.1"/>
    <property type="molecule type" value="Genomic_DNA"/>
</dbReference>
<keyword evidence="2" id="KW-0812">Transmembrane</keyword>
<proteinExistence type="predicted"/>
<keyword evidence="4" id="KW-1185">Reference proteome</keyword>
<keyword evidence="2" id="KW-0472">Membrane</keyword>
<reference evidence="3 4" key="1">
    <citation type="submission" date="2020-07" db="EMBL/GenBank/DDBJ databases">
        <title>Genomic Encyclopedia of Type Strains, Phase IV (KMG-IV): sequencing the most valuable type-strain genomes for metagenomic binning, comparative biology and taxonomic classification.</title>
        <authorList>
            <person name="Goeker M."/>
        </authorList>
    </citation>
    <scope>NUCLEOTIDE SEQUENCE [LARGE SCALE GENOMIC DNA]</scope>
    <source>
        <strain evidence="3 4">DSM 45533</strain>
    </source>
</reference>
<dbReference type="RefSeq" id="WP_181613382.1">
    <property type="nucleotide sequence ID" value="NZ_BAABAM010000004.1"/>
</dbReference>
<feature type="region of interest" description="Disordered" evidence="1">
    <location>
        <begin position="83"/>
        <end position="133"/>
    </location>
</feature>
<comment type="caution">
    <text evidence="3">The sequence shown here is derived from an EMBL/GenBank/DDBJ whole genome shotgun (WGS) entry which is preliminary data.</text>
</comment>
<gene>
    <name evidence="3" type="ORF">HNR30_006004</name>
</gene>
<accession>A0A7W0CP36</accession>
<name>A0A7W0CP36_9ACTN</name>
<protein>
    <submittedName>
        <fullName evidence="3">rRNA maturation protein Nop10</fullName>
    </submittedName>
</protein>
<feature type="compositionally biased region" description="Low complexity" evidence="1">
    <location>
        <begin position="104"/>
        <end position="120"/>
    </location>
</feature>
<evidence type="ECO:0000313" key="3">
    <source>
        <dbReference type="EMBL" id="MBA2894632.1"/>
    </source>
</evidence>
<sequence>MQDSVSNRSCGRCGAVLGPPATCPRCGVPSAQAPPPPPADLVRHRRQRRRLLSRLLLGGALVAVAGLVSWWILSGSAPSSVAGEAQAREAGTGQQPLPRPPSPAGQTAEPTTEAEPGTEAGHTEQEPADGQDARQAEAIESLLSGSHASRSNLGDAIAAASSCERAGVRRIAEITAGRRDQLAQAKRLEVGSLPDGEAVKSALVEALDASHRADAAFHAWARRYQAGGCAGKVSRDRDYRRGLAHSESAQTAKERFADAWRPLARTYDLTAWAADEI</sequence>